<feature type="domain" description="C2H2-type" evidence="2">
    <location>
        <begin position="6"/>
        <end position="34"/>
    </location>
</feature>
<dbReference type="InterPro" id="IPR013087">
    <property type="entry name" value="Znf_C2H2_type"/>
</dbReference>
<evidence type="ECO:0000313" key="4">
    <source>
        <dbReference type="Proteomes" id="UP001057221"/>
    </source>
</evidence>
<evidence type="ECO:0000256" key="1">
    <source>
        <dbReference type="PROSITE-ProRule" id="PRU00042"/>
    </source>
</evidence>
<evidence type="ECO:0000313" key="3">
    <source>
        <dbReference type="EMBL" id="USN14781.1"/>
    </source>
</evidence>
<proteinExistence type="predicted"/>
<dbReference type="Pfam" id="PF14216">
    <property type="entry name" value="DUF4326"/>
    <property type="match status" value="1"/>
</dbReference>
<keyword evidence="1" id="KW-0862">Zinc</keyword>
<keyword evidence="1" id="KW-0863">Zinc-finger</keyword>
<dbReference type="Proteomes" id="UP001057221">
    <property type="component" value="Segment"/>
</dbReference>
<dbReference type="Gene3D" id="3.30.160.60">
    <property type="entry name" value="Classic Zinc Finger"/>
    <property type="match status" value="1"/>
</dbReference>
<dbReference type="InterPro" id="IPR036236">
    <property type="entry name" value="Znf_C2H2_sf"/>
</dbReference>
<accession>A0A9E7MS90</accession>
<protein>
    <recommendedName>
        <fullName evidence="2">C2H2-type domain-containing protein</fullName>
    </recommendedName>
</protein>
<keyword evidence="1" id="KW-0479">Metal-binding</keyword>
<dbReference type="EMBL" id="ON529855">
    <property type="protein sequence ID" value="USN14781.1"/>
    <property type="molecule type" value="Genomic_DNA"/>
</dbReference>
<dbReference type="SMART" id="SM00355">
    <property type="entry name" value="ZnF_C2H2"/>
    <property type="match status" value="1"/>
</dbReference>
<name>A0A9E7MS90_9CAUD</name>
<organism evidence="3 4">
    <name type="scientific">Brevundimonas phage vB_BpoS-Domovoi</name>
    <dbReference type="NCBI Taxonomy" id="2948598"/>
    <lineage>
        <taxon>Viruses</taxon>
        <taxon>Duplodnaviria</taxon>
        <taxon>Heunggongvirae</taxon>
        <taxon>Uroviricota</taxon>
        <taxon>Caudoviricetes</taxon>
        <taxon>Jeanschmidtviridae</taxon>
        <taxon>Marchewkavirus</taxon>
        <taxon>Marchewkavirus domovoi</taxon>
    </lineage>
</organism>
<sequence>MGGASYKCPDCDEWFLGKSHLRTHLKAKHPRPPEVLNARDFDRHNWPPGTTSIMRGTPYGNGYLIGRDGDRDTVIDKFIAEKSQDESFLALVRRQLKGRHLMCACAPLRCHGDWLCEIANAD</sequence>
<dbReference type="SUPFAM" id="SSF57667">
    <property type="entry name" value="beta-beta-alpha zinc fingers"/>
    <property type="match status" value="1"/>
</dbReference>
<dbReference type="PROSITE" id="PS50157">
    <property type="entry name" value="ZINC_FINGER_C2H2_2"/>
    <property type="match status" value="1"/>
</dbReference>
<dbReference type="InterPro" id="IPR025475">
    <property type="entry name" value="DUF4326"/>
</dbReference>
<dbReference type="PROSITE" id="PS00028">
    <property type="entry name" value="ZINC_FINGER_C2H2_1"/>
    <property type="match status" value="1"/>
</dbReference>
<keyword evidence="4" id="KW-1185">Reference proteome</keyword>
<dbReference type="GO" id="GO:0008270">
    <property type="term" value="F:zinc ion binding"/>
    <property type="evidence" value="ECO:0007669"/>
    <property type="project" value="UniProtKB-KW"/>
</dbReference>
<evidence type="ECO:0000259" key="2">
    <source>
        <dbReference type="PROSITE" id="PS50157"/>
    </source>
</evidence>
<gene>
    <name evidence="3" type="ORF">DOMOVOI_03070</name>
</gene>
<reference evidence="3 4" key="1">
    <citation type="submission" date="2022-05" db="EMBL/GenBank/DDBJ databases">
        <authorList>
            <person name="Friedrich I."/>
            <person name="Poehlein A."/>
            <person name="Schneider D."/>
            <person name="Hertel R."/>
            <person name="Daniel R."/>
        </authorList>
    </citation>
    <scope>NUCLEOTIDE SEQUENCE [LARGE SCALE GENOMIC DNA]</scope>
</reference>